<gene>
    <name evidence="2" type="ORF">I5776_11450</name>
</gene>
<organism evidence="2 3">
    <name type="scientific">Heyndrickxia vini</name>
    <dbReference type="NCBI Taxonomy" id="1476025"/>
    <lineage>
        <taxon>Bacteria</taxon>
        <taxon>Bacillati</taxon>
        <taxon>Bacillota</taxon>
        <taxon>Bacilli</taxon>
        <taxon>Bacillales</taxon>
        <taxon>Bacillaceae</taxon>
        <taxon>Heyndrickxia</taxon>
    </lineage>
</organism>
<sequence length="51" mass="5798">MKKQNIGNNVENVNQNETTNSTVNSNIEEQAMNGLYGMLESEEESEQNYTE</sequence>
<reference evidence="2 3" key="1">
    <citation type="submission" date="2020-11" db="EMBL/GenBank/DDBJ databases">
        <title>Taxonomic evaluation of the Bacillus sporothermodurans group of bacteria based on whole genome sequences.</title>
        <authorList>
            <person name="Fiedler G."/>
            <person name="Herbstmann A.-D."/>
            <person name="Doll E."/>
            <person name="Wenning M."/>
            <person name="Brinks E."/>
            <person name="Kabisch J."/>
            <person name="Breitenwieser F."/>
            <person name="Lappann M."/>
            <person name="Boehnlein C."/>
            <person name="Franz C."/>
        </authorList>
    </citation>
    <scope>NUCLEOTIDE SEQUENCE [LARGE SCALE GENOMIC DNA]</scope>
    <source>
        <strain evidence="2 3">JCM 19841</strain>
    </source>
</reference>
<feature type="compositionally biased region" description="Acidic residues" evidence="1">
    <location>
        <begin position="40"/>
        <end position="51"/>
    </location>
</feature>
<protein>
    <submittedName>
        <fullName evidence="2">DUF4021 domain-containing protein</fullName>
    </submittedName>
</protein>
<evidence type="ECO:0000256" key="1">
    <source>
        <dbReference type="SAM" id="MobiDB-lite"/>
    </source>
</evidence>
<dbReference type="EMBL" id="CP065425">
    <property type="protein sequence ID" value="QQZ07711.1"/>
    <property type="molecule type" value="Genomic_DNA"/>
</dbReference>
<name>A0ABX7DW85_9BACI</name>
<evidence type="ECO:0000313" key="3">
    <source>
        <dbReference type="Proteomes" id="UP000595691"/>
    </source>
</evidence>
<dbReference type="InterPro" id="IPR025094">
    <property type="entry name" value="DUF4021"/>
</dbReference>
<evidence type="ECO:0000313" key="2">
    <source>
        <dbReference type="EMBL" id="QQZ07711.1"/>
    </source>
</evidence>
<dbReference type="Pfam" id="PF13213">
    <property type="entry name" value="DUF4021"/>
    <property type="match status" value="1"/>
</dbReference>
<accession>A0ABX7DW85</accession>
<proteinExistence type="predicted"/>
<feature type="compositionally biased region" description="Low complexity" evidence="1">
    <location>
        <begin position="1"/>
        <end position="29"/>
    </location>
</feature>
<keyword evidence="3" id="KW-1185">Reference proteome</keyword>
<feature type="region of interest" description="Disordered" evidence="1">
    <location>
        <begin position="1"/>
        <end position="51"/>
    </location>
</feature>
<dbReference type="RefSeq" id="WP_202776545.1">
    <property type="nucleotide sequence ID" value="NZ_CP065425.1"/>
</dbReference>
<dbReference type="Proteomes" id="UP000595691">
    <property type="component" value="Chromosome"/>
</dbReference>